<evidence type="ECO:0000313" key="2">
    <source>
        <dbReference type="Proteomes" id="UP000467840"/>
    </source>
</evidence>
<proteinExistence type="predicted"/>
<dbReference type="EMBL" id="JAAGAX010000013">
    <property type="protein sequence ID" value="KAF2293761.1"/>
    <property type="molecule type" value="Genomic_DNA"/>
</dbReference>
<organism evidence="1 2">
    <name type="scientific">Hevea brasiliensis</name>
    <name type="common">Para rubber tree</name>
    <name type="synonym">Siphonia brasiliensis</name>
    <dbReference type="NCBI Taxonomy" id="3981"/>
    <lineage>
        <taxon>Eukaryota</taxon>
        <taxon>Viridiplantae</taxon>
        <taxon>Streptophyta</taxon>
        <taxon>Embryophyta</taxon>
        <taxon>Tracheophyta</taxon>
        <taxon>Spermatophyta</taxon>
        <taxon>Magnoliopsida</taxon>
        <taxon>eudicotyledons</taxon>
        <taxon>Gunneridae</taxon>
        <taxon>Pentapetalae</taxon>
        <taxon>rosids</taxon>
        <taxon>fabids</taxon>
        <taxon>Malpighiales</taxon>
        <taxon>Euphorbiaceae</taxon>
        <taxon>Crotonoideae</taxon>
        <taxon>Micrandreae</taxon>
        <taxon>Hevea</taxon>
    </lineage>
</organism>
<comment type="caution">
    <text evidence="1">The sequence shown here is derived from an EMBL/GenBank/DDBJ whole genome shotgun (WGS) entry which is preliminary data.</text>
</comment>
<accession>A0A6A6KXM1</accession>
<reference evidence="1 2" key="1">
    <citation type="journal article" date="2020" name="Mol. Plant">
        <title>The Chromosome-Based Rubber Tree Genome Provides New Insights into Spurge Genome Evolution and Rubber Biosynthesis.</title>
        <authorList>
            <person name="Liu J."/>
            <person name="Shi C."/>
            <person name="Shi C.C."/>
            <person name="Li W."/>
            <person name="Zhang Q.J."/>
            <person name="Zhang Y."/>
            <person name="Li K."/>
            <person name="Lu H.F."/>
            <person name="Shi C."/>
            <person name="Zhu S.T."/>
            <person name="Xiao Z.Y."/>
            <person name="Nan H."/>
            <person name="Yue Y."/>
            <person name="Zhu X.G."/>
            <person name="Wu Y."/>
            <person name="Hong X.N."/>
            <person name="Fan G.Y."/>
            <person name="Tong Y."/>
            <person name="Zhang D."/>
            <person name="Mao C.L."/>
            <person name="Liu Y.L."/>
            <person name="Hao S.J."/>
            <person name="Liu W.Q."/>
            <person name="Lv M.Q."/>
            <person name="Zhang H.B."/>
            <person name="Liu Y."/>
            <person name="Hu-Tang G.R."/>
            <person name="Wang J.P."/>
            <person name="Wang J.H."/>
            <person name="Sun Y.H."/>
            <person name="Ni S.B."/>
            <person name="Chen W.B."/>
            <person name="Zhang X.C."/>
            <person name="Jiao Y.N."/>
            <person name="Eichler E.E."/>
            <person name="Li G.H."/>
            <person name="Liu X."/>
            <person name="Gao L.Z."/>
        </authorList>
    </citation>
    <scope>NUCLEOTIDE SEQUENCE [LARGE SCALE GENOMIC DNA]</scope>
    <source>
        <strain evidence="2">cv. GT1</strain>
        <tissue evidence="1">Leaf</tissue>
    </source>
</reference>
<sequence>MSELETKSSVRQPFDDVDTRIDIKDANEKGDLESHCPANALNQRVIGDSLTESEDALRIGDDQEKKQNRKDGSNIRRVFYLFIYVRWKTLNCEELSGGILSNFLTLISNLAKQEWHTFYDYNLGVLFAILTAYCHSFLENQDKALEKIFLITNLAVELPSAVFDQLSSVHKPNML</sequence>
<dbReference type="AlphaFoldDB" id="A0A6A6KXM1"/>
<keyword evidence="2" id="KW-1185">Reference proteome</keyword>
<evidence type="ECO:0000313" key="1">
    <source>
        <dbReference type="EMBL" id="KAF2293761.1"/>
    </source>
</evidence>
<protein>
    <submittedName>
        <fullName evidence="1">Uncharacterized protein</fullName>
    </submittedName>
</protein>
<name>A0A6A6KXM1_HEVBR</name>
<dbReference type="Proteomes" id="UP000467840">
    <property type="component" value="Chromosome 7"/>
</dbReference>
<gene>
    <name evidence="1" type="ORF">GH714_004521</name>
</gene>